<dbReference type="InterPro" id="IPR051678">
    <property type="entry name" value="AGP_Transferase"/>
</dbReference>
<dbReference type="RefSeq" id="XP_047839866.1">
    <property type="nucleotide sequence ID" value="XM_047983894.1"/>
</dbReference>
<protein>
    <recommendedName>
        <fullName evidence="1">Aminoglycoside phosphotransferase domain-containing protein</fullName>
    </recommendedName>
</protein>
<proteinExistence type="predicted"/>
<dbReference type="Pfam" id="PF01636">
    <property type="entry name" value="APH"/>
    <property type="match status" value="1"/>
</dbReference>
<dbReference type="Proteomes" id="UP000829364">
    <property type="component" value="Chromosome 2"/>
</dbReference>
<feature type="domain" description="Aminoglycoside phosphotransferase" evidence="1">
    <location>
        <begin position="184"/>
        <end position="371"/>
    </location>
</feature>
<gene>
    <name evidence="2" type="ORF">JDV02_002821</name>
</gene>
<dbReference type="PANTHER" id="PTHR21310:SF37">
    <property type="entry name" value="AMINOGLYCOSIDE PHOSPHOTRANSFERASE DOMAIN-CONTAINING PROTEIN"/>
    <property type="match status" value="1"/>
</dbReference>
<dbReference type="InterPro" id="IPR011009">
    <property type="entry name" value="Kinase-like_dom_sf"/>
</dbReference>
<accession>A0A9Q8V7U2</accession>
<evidence type="ECO:0000313" key="3">
    <source>
        <dbReference type="Proteomes" id="UP000829364"/>
    </source>
</evidence>
<evidence type="ECO:0000313" key="2">
    <source>
        <dbReference type="EMBL" id="UNI16385.1"/>
    </source>
</evidence>
<reference evidence="2" key="1">
    <citation type="submission" date="2021-11" db="EMBL/GenBank/DDBJ databases">
        <title>Purpureocillium_takamizusanense_genome.</title>
        <authorList>
            <person name="Nguyen N.-H."/>
        </authorList>
    </citation>
    <scope>NUCLEOTIDE SEQUENCE</scope>
    <source>
        <strain evidence="2">PT3</strain>
    </source>
</reference>
<dbReference type="EMBL" id="CP086355">
    <property type="protein sequence ID" value="UNI16385.1"/>
    <property type="molecule type" value="Genomic_DNA"/>
</dbReference>
<name>A0A9Q8V7U2_9HYPO</name>
<dbReference type="GeneID" id="72064781"/>
<sequence>MTTTLTLPNGSPITYDSAKRKDYNVIRRVAHAAATDDFRKLLQQHEKDIIAIVRHHLSLDPWDTCQVQSQRIAGGFNLCVPIQVTGSLNRTLLLRCPLPHMHAEPYYPGMVDENVRSEVGAYAWIEENCPTIRIPRLYGFGFSNNTDFTHESRAGIHVLLLRGIRRALHRMPGYPTLTHFAPSPLRHGLPTAYMVMEFVGSEVGQPLSTTWDQYRQDPNRLQTLCRSMARIMVALSRAPWPRIGSFRFNDNDTITLANRRLLCSTTILESEGTPRTMQTNETYACTEPFVADLIHLHDNRLLSNPSATDEEDDCRSQMAVRALLRTRARHFVLKERRNGPFGVQLTDCHPGNFFVDKDWNITCIFDPGEVCSLPLEMVSVPYWLTGRAISDLHGEDLEEFDHVRTRFMQMVEEEEQKSRRAL</sequence>
<dbReference type="InterPro" id="IPR002575">
    <property type="entry name" value="Aminoglycoside_PTrfase"/>
</dbReference>
<keyword evidence="3" id="KW-1185">Reference proteome</keyword>
<dbReference type="AlphaFoldDB" id="A0A9Q8V7U2"/>
<dbReference type="KEGG" id="ptkz:JDV02_002821"/>
<dbReference type="OrthoDB" id="4921086at2759"/>
<dbReference type="PANTHER" id="PTHR21310">
    <property type="entry name" value="AMINOGLYCOSIDE PHOSPHOTRANSFERASE-RELATED-RELATED"/>
    <property type="match status" value="1"/>
</dbReference>
<organism evidence="2 3">
    <name type="scientific">Purpureocillium takamizusanense</name>
    <dbReference type="NCBI Taxonomy" id="2060973"/>
    <lineage>
        <taxon>Eukaryota</taxon>
        <taxon>Fungi</taxon>
        <taxon>Dikarya</taxon>
        <taxon>Ascomycota</taxon>
        <taxon>Pezizomycotina</taxon>
        <taxon>Sordariomycetes</taxon>
        <taxon>Hypocreomycetidae</taxon>
        <taxon>Hypocreales</taxon>
        <taxon>Ophiocordycipitaceae</taxon>
        <taxon>Purpureocillium</taxon>
    </lineage>
</organism>
<dbReference type="SUPFAM" id="SSF56112">
    <property type="entry name" value="Protein kinase-like (PK-like)"/>
    <property type="match status" value="1"/>
</dbReference>
<evidence type="ECO:0000259" key="1">
    <source>
        <dbReference type="Pfam" id="PF01636"/>
    </source>
</evidence>